<sequence>MPNSKSNHLLFALLMSITLLANPSCSSTAEENDWISLFNGKDFDDWTVKFHHHDVGDNYAETFRVVDGNLQVNYDGYQKFENRYGHLFYNQPYGSYHFSLEYRFTDQWMEDAPDYTYRNSGIMFHSQDPKTILKEQDWPISVEFQLLAGLGDGKPRPTGNMCSPGTEVIFEGKMDPRHCIDSSSDTFEWDQWVKADLIVFGDSLVIHLINGDTVLRYTHPQIGGGVANNYDTAIKEDGKMLQEGFIAIQAEGQGIEFREIKIKILE</sequence>
<evidence type="ECO:0000256" key="1">
    <source>
        <dbReference type="SAM" id="SignalP"/>
    </source>
</evidence>
<dbReference type="InterPro" id="IPR010496">
    <property type="entry name" value="AL/BT2_dom"/>
</dbReference>
<feature type="signal peptide" evidence="1">
    <location>
        <begin position="1"/>
        <end position="21"/>
    </location>
</feature>
<dbReference type="EMBL" id="FNQC01000013">
    <property type="protein sequence ID" value="SDZ40994.1"/>
    <property type="molecule type" value="Genomic_DNA"/>
</dbReference>
<gene>
    <name evidence="3" type="ORF">SAMN05444412_11383</name>
</gene>
<evidence type="ECO:0000313" key="4">
    <source>
        <dbReference type="Proteomes" id="UP000199663"/>
    </source>
</evidence>
<feature type="domain" description="3-keto-alpha-glucoside-1,2-lyase/3-keto-2-hydroxy-glucal hydratase" evidence="2">
    <location>
        <begin position="33"/>
        <end position="263"/>
    </location>
</feature>
<organism evidence="3 4">
    <name type="scientific">Rhodonellum ikkaensis</name>
    <dbReference type="NCBI Taxonomy" id="336829"/>
    <lineage>
        <taxon>Bacteria</taxon>
        <taxon>Pseudomonadati</taxon>
        <taxon>Bacteroidota</taxon>
        <taxon>Cytophagia</taxon>
        <taxon>Cytophagales</taxon>
        <taxon>Cytophagaceae</taxon>
        <taxon>Rhodonellum</taxon>
    </lineage>
</organism>
<dbReference type="Proteomes" id="UP000199663">
    <property type="component" value="Unassembled WGS sequence"/>
</dbReference>
<comment type="caution">
    <text evidence="3">The sequence shown here is derived from an EMBL/GenBank/DDBJ whole genome shotgun (WGS) entry which is preliminary data.</text>
</comment>
<protein>
    <recommendedName>
        <fullName evidence="2">3-keto-alpha-glucoside-1,2-lyase/3-keto-2-hydroxy-glucal hydratase domain-containing protein</fullName>
    </recommendedName>
</protein>
<feature type="chain" id="PRO_5045389072" description="3-keto-alpha-glucoside-1,2-lyase/3-keto-2-hydroxy-glucal hydratase domain-containing protein" evidence="1">
    <location>
        <begin position="22"/>
        <end position="266"/>
    </location>
</feature>
<reference evidence="3 4" key="1">
    <citation type="submission" date="2016-10" db="EMBL/GenBank/DDBJ databases">
        <authorList>
            <person name="Varghese N."/>
            <person name="Submissions S."/>
        </authorList>
    </citation>
    <scope>NUCLEOTIDE SEQUENCE [LARGE SCALE GENOMIC DNA]</scope>
    <source>
        <strain evidence="3 4">DSM 17997</strain>
    </source>
</reference>
<evidence type="ECO:0000259" key="2">
    <source>
        <dbReference type="Pfam" id="PF06439"/>
    </source>
</evidence>
<name>A0A1H3SSR8_9BACT</name>
<accession>A0A1H3SSR8</accession>
<dbReference type="Pfam" id="PF06439">
    <property type="entry name" value="3keto-disac_hyd"/>
    <property type="match status" value="1"/>
</dbReference>
<proteinExistence type="predicted"/>
<keyword evidence="1" id="KW-0732">Signal</keyword>
<dbReference type="Gene3D" id="2.60.120.560">
    <property type="entry name" value="Exo-inulinase, domain 1"/>
    <property type="match status" value="1"/>
</dbReference>
<evidence type="ECO:0000313" key="3">
    <source>
        <dbReference type="EMBL" id="SDZ40994.1"/>
    </source>
</evidence>
<keyword evidence="4" id="KW-1185">Reference proteome</keyword>